<dbReference type="Proteomes" id="UP001519654">
    <property type="component" value="Unassembled WGS sequence"/>
</dbReference>
<feature type="region of interest" description="Disordered" evidence="1">
    <location>
        <begin position="38"/>
        <end position="59"/>
    </location>
</feature>
<dbReference type="EMBL" id="JAHKKG010000010">
    <property type="protein sequence ID" value="MBU2667970.1"/>
    <property type="molecule type" value="Genomic_DNA"/>
</dbReference>
<evidence type="ECO:0000313" key="4">
    <source>
        <dbReference type="Proteomes" id="UP001519654"/>
    </source>
</evidence>
<reference evidence="3 4" key="1">
    <citation type="submission" date="2021-06" db="EMBL/GenBank/DDBJ databases">
        <title>Actinoplanes lichenicola sp. nov., and Actinoplanes ovalisporus sp. nov., isolated from lichen in Thailand.</title>
        <authorList>
            <person name="Saeng-In P."/>
            <person name="Kanchanasin P."/>
            <person name="Yuki M."/>
            <person name="Kudo T."/>
            <person name="Ohkuma M."/>
            <person name="Phongsopitanun W."/>
            <person name="Tanasupawat S."/>
        </authorList>
    </citation>
    <scope>NUCLEOTIDE SEQUENCE [LARGE SCALE GENOMIC DNA]</scope>
    <source>
        <strain evidence="3 4">NBRC 110975</strain>
    </source>
</reference>
<dbReference type="RefSeq" id="WP_215792224.1">
    <property type="nucleotide sequence ID" value="NZ_JAHKKG010000010.1"/>
</dbReference>
<sequence length="211" mass="21281">MIRRLIVLTTAGAAALAGLAGCAVATTSTPAAQPAKAHPAAWTTAAATPAKPSSGAPALTNTGTAWPKVIGSMIAYGQWLEANPNPALATTITEPGCASANALIGSLQSLVDQGAYMKTSAPVLSSVSGPVSSTPAVAGSQVTVDIQASRPAEQVLDRKTATKTVVLSDQAQLPPTALKITLILGTDKKWRFCGVADVLNDPDGEVITTLL</sequence>
<evidence type="ECO:0000256" key="1">
    <source>
        <dbReference type="SAM" id="MobiDB-lite"/>
    </source>
</evidence>
<name>A0ABS5YX01_9ACTN</name>
<gene>
    <name evidence="3" type="ORF">KOI35_31110</name>
</gene>
<feature type="chain" id="PRO_5045837216" evidence="2">
    <location>
        <begin position="26"/>
        <end position="211"/>
    </location>
</feature>
<evidence type="ECO:0000256" key="2">
    <source>
        <dbReference type="SAM" id="SignalP"/>
    </source>
</evidence>
<feature type="signal peptide" evidence="2">
    <location>
        <begin position="1"/>
        <end position="25"/>
    </location>
</feature>
<protein>
    <submittedName>
        <fullName evidence="3">Uncharacterized protein</fullName>
    </submittedName>
</protein>
<keyword evidence="2" id="KW-0732">Signal</keyword>
<feature type="compositionally biased region" description="Low complexity" evidence="1">
    <location>
        <begin position="38"/>
        <end position="58"/>
    </location>
</feature>
<accession>A0ABS5YX01</accession>
<keyword evidence="4" id="KW-1185">Reference proteome</keyword>
<dbReference type="PROSITE" id="PS51257">
    <property type="entry name" value="PROKAR_LIPOPROTEIN"/>
    <property type="match status" value="1"/>
</dbReference>
<comment type="caution">
    <text evidence="3">The sequence shown here is derived from an EMBL/GenBank/DDBJ whole genome shotgun (WGS) entry which is preliminary data.</text>
</comment>
<organism evidence="3 4">
    <name type="scientific">Paractinoplanes bogorensis</name>
    <dbReference type="NCBI Taxonomy" id="1610840"/>
    <lineage>
        <taxon>Bacteria</taxon>
        <taxon>Bacillati</taxon>
        <taxon>Actinomycetota</taxon>
        <taxon>Actinomycetes</taxon>
        <taxon>Micromonosporales</taxon>
        <taxon>Micromonosporaceae</taxon>
        <taxon>Paractinoplanes</taxon>
    </lineage>
</organism>
<evidence type="ECO:0000313" key="3">
    <source>
        <dbReference type="EMBL" id="MBU2667970.1"/>
    </source>
</evidence>
<proteinExistence type="predicted"/>